<evidence type="ECO:0000256" key="1">
    <source>
        <dbReference type="SAM" id="MobiDB-lite"/>
    </source>
</evidence>
<dbReference type="PANTHER" id="PTHR36869">
    <property type="entry name" value="CHROMOSOME 16 OPEN READING FRAME 46"/>
    <property type="match status" value="1"/>
</dbReference>
<feature type="compositionally biased region" description="Polar residues" evidence="1">
    <location>
        <begin position="148"/>
        <end position="159"/>
    </location>
</feature>
<dbReference type="Pfam" id="PF15032">
    <property type="entry name" value="DUF4529"/>
    <property type="match status" value="2"/>
</dbReference>
<protein>
    <submittedName>
        <fullName evidence="3 4">Uncharacterized protein C16orf46 homolog</fullName>
    </submittedName>
</protein>
<dbReference type="GeneID" id="110083323"/>
<evidence type="ECO:0000313" key="2">
    <source>
        <dbReference type="Proteomes" id="UP001652642"/>
    </source>
</evidence>
<dbReference type="InterPro" id="IPR027836">
    <property type="entry name" value="DUF4529"/>
</dbReference>
<evidence type="ECO:0000313" key="3">
    <source>
        <dbReference type="RefSeq" id="XP_072836990.1"/>
    </source>
</evidence>
<feature type="compositionally biased region" description="Basic and acidic residues" evidence="1">
    <location>
        <begin position="7"/>
        <end position="17"/>
    </location>
</feature>
<name>A0ABM5EV10_9SAUR</name>
<accession>A0ABM5EV10</accession>
<feature type="region of interest" description="Disordered" evidence="1">
    <location>
        <begin position="384"/>
        <end position="407"/>
    </location>
</feature>
<feature type="region of interest" description="Disordered" evidence="1">
    <location>
        <begin position="146"/>
        <end position="172"/>
    </location>
</feature>
<feature type="compositionally biased region" description="Basic and acidic residues" evidence="1">
    <location>
        <begin position="160"/>
        <end position="172"/>
    </location>
</feature>
<dbReference type="RefSeq" id="XP_072836990.1">
    <property type="nucleotide sequence ID" value="XM_072980889.1"/>
</dbReference>
<dbReference type="Proteomes" id="UP001652642">
    <property type="component" value="Chromosome 10"/>
</dbReference>
<reference evidence="3 4" key="1">
    <citation type="submission" date="2025-05" db="UniProtKB">
        <authorList>
            <consortium name="RefSeq"/>
        </authorList>
    </citation>
    <scope>IDENTIFICATION</scope>
</reference>
<sequence>MSSSGQDQHESNSERTSAHTRSAELQLRCTYPNERRERNQIYTLLNISNSINEEEERVNPEWVNGTGWEDAVQGWSKTPSFASLQVQKRARKTKASESASGCLYCADLMQGIDKGLESHARTAEQLKSDFRLTTYAATDSVAGKKQSLCPSATANSSSTDDPKKCSSQGDKKKMTLKEAQASLIERRFFVMKESSLFQADKKTVPIKEYSILPPGKPKSLETLKCKDIKSQEQPSTSSQTSSEATALKSPLVLPPVKDAAPKSGLDPSSRKRQTALSQASEKPLSETTSHTQVFKTKEQNFEKGIHTMYDALKEQIQMHEIASFVPRLAKTSFHSRNLDQCYWHYTLFPDKKIGPMSNAIAGRRHSHPNSVHFLHTKAAQTSKANGIQDPCVRSRSHTGAKQQKESKAHEIPLLSGLFPSLMVSCLAVTALPSRLT</sequence>
<dbReference type="PANTHER" id="PTHR36869:SF1">
    <property type="entry name" value="CHROMOSOME 16 OPEN READING FRAME 46"/>
    <property type="match status" value="1"/>
</dbReference>
<dbReference type="RefSeq" id="XP_072836991.1">
    <property type="nucleotide sequence ID" value="XM_072980890.1"/>
</dbReference>
<proteinExistence type="predicted"/>
<feature type="region of interest" description="Disordered" evidence="1">
    <location>
        <begin position="227"/>
        <end position="291"/>
    </location>
</feature>
<evidence type="ECO:0000313" key="4">
    <source>
        <dbReference type="RefSeq" id="XP_072836991.1"/>
    </source>
</evidence>
<organism evidence="2 3">
    <name type="scientific">Pogona vitticeps</name>
    <name type="common">central bearded dragon</name>
    <dbReference type="NCBI Taxonomy" id="103695"/>
    <lineage>
        <taxon>Eukaryota</taxon>
        <taxon>Metazoa</taxon>
        <taxon>Chordata</taxon>
        <taxon>Craniata</taxon>
        <taxon>Vertebrata</taxon>
        <taxon>Euteleostomi</taxon>
        <taxon>Lepidosauria</taxon>
        <taxon>Squamata</taxon>
        <taxon>Bifurcata</taxon>
        <taxon>Unidentata</taxon>
        <taxon>Episquamata</taxon>
        <taxon>Toxicofera</taxon>
        <taxon>Iguania</taxon>
        <taxon>Acrodonta</taxon>
        <taxon>Agamidae</taxon>
        <taxon>Amphibolurinae</taxon>
        <taxon>Pogona</taxon>
    </lineage>
</organism>
<feature type="compositionally biased region" description="Low complexity" evidence="1">
    <location>
        <begin position="231"/>
        <end position="246"/>
    </location>
</feature>
<feature type="region of interest" description="Disordered" evidence="1">
    <location>
        <begin position="1"/>
        <end position="26"/>
    </location>
</feature>
<gene>
    <name evidence="3 4" type="primary">C10H16orf46</name>
</gene>
<keyword evidence="2" id="KW-1185">Reference proteome</keyword>
<feature type="compositionally biased region" description="Polar residues" evidence="1">
    <location>
        <begin position="274"/>
        <end position="291"/>
    </location>
</feature>